<dbReference type="InterPro" id="IPR001304">
    <property type="entry name" value="C-type_lectin-like"/>
</dbReference>
<keyword evidence="5" id="KW-1133">Transmembrane helix</keyword>
<evidence type="ECO:0000256" key="3">
    <source>
        <dbReference type="ARBA" id="ARBA00023157"/>
    </source>
</evidence>
<keyword evidence="5" id="KW-0812">Transmembrane</keyword>
<dbReference type="Ensembl" id="ENSSHAT00000009943.2">
    <property type="protein sequence ID" value="ENSSHAP00000009856.1"/>
    <property type="gene ID" value="ENSSHAG00000008536.2"/>
</dbReference>
<reference evidence="7" key="2">
    <citation type="submission" date="2025-08" db="UniProtKB">
        <authorList>
            <consortium name="Ensembl"/>
        </authorList>
    </citation>
    <scope>IDENTIFICATION</scope>
</reference>
<evidence type="ECO:0000256" key="5">
    <source>
        <dbReference type="SAM" id="Phobius"/>
    </source>
</evidence>
<dbReference type="Proteomes" id="UP000007648">
    <property type="component" value="Unassembled WGS sequence"/>
</dbReference>
<dbReference type="InterPro" id="IPR033992">
    <property type="entry name" value="NKR-like_CTLD"/>
</dbReference>
<feature type="domain" description="C-type lectin" evidence="6">
    <location>
        <begin position="109"/>
        <end position="215"/>
    </location>
</feature>
<dbReference type="InterPro" id="IPR016187">
    <property type="entry name" value="CTDL_fold"/>
</dbReference>
<sequence>MQDEDGYITLNFKSRTTAVTSEHEVESAASPVWRPMALTLLFVCLGMAAGLVTLGIMSPGICIQQDYFHMKIENLSEILQKVAKNFCQELIQKSVGHKCNPCDVNWRYHGDKCYGFFRHNLTWTESKQYCAKRNATLPNILSNDVLDFIKGRISSTRWIGLSRNSDGNWVWEDGSPLSKDLFELLGNGENQNCAYFQRGKIYTSVCENIHYLMCEQSKPVRIDQLI</sequence>
<dbReference type="KEGG" id="shr:100931680"/>
<accession>G3W351</accession>
<dbReference type="GO" id="GO:0004888">
    <property type="term" value="F:transmembrane signaling receptor activity"/>
    <property type="evidence" value="ECO:0007669"/>
    <property type="project" value="Ensembl"/>
</dbReference>
<dbReference type="GO" id="GO:0007165">
    <property type="term" value="P:signal transduction"/>
    <property type="evidence" value="ECO:0007669"/>
    <property type="project" value="Ensembl"/>
</dbReference>
<evidence type="ECO:0000256" key="4">
    <source>
        <dbReference type="ARBA" id="ARBA00023180"/>
    </source>
</evidence>
<dbReference type="PANTHER" id="PTHR46490">
    <property type="entry name" value="C-TYPE LECTIN DOMAIN FAMILY 12 MEMBER A-RELATED"/>
    <property type="match status" value="1"/>
</dbReference>
<evidence type="ECO:0000256" key="2">
    <source>
        <dbReference type="ARBA" id="ARBA00022734"/>
    </source>
</evidence>
<dbReference type="Gene3D" id="3.10.100.10">
    <property type="entry name" value="Mannose-Binding Protein A, subunit A"/>
    <property type="match status" value="1"/>
</dbReference>
<dbReference type="GeneID" id="100931680"/>
<dbReference type="GeneTree" id="ENSGT00940000162140"/>
<dbReference type="PROSITE" id="PS50041">
    <property type="entry name" value="C_TYPE_LECTIN_2"/>
    <property type="match status" value="1"/>
</dbReference>
<keyword evidence="8" id="KW-1185">Reference proteome</keyword>
<dbReference type="PANTHER" id="PTHR46490:SF2">
    <property type="entry name" value="C-TYPE LECTIN DOMAIN FAMILY 1 MEMBER B"/>
    <property type="match status" value="1"/>
</dbReference>
<evidence type="ECO:0000313" key="8">
    <source>
        <dbReference type="Proteomes" id="UP000007648"/>
    </source>
</evidence>
<comment type="subcellular location">
    <subcellularLocation>
        <location evidence="1">Membrane</location>
        <topology evidence="1">Single-pass membrane protein</topology>
    </subcellularLocation>
</comment>
<dbReference type="GO" id="GO:0009986">
    <property type="term" value="C:cell surface"/>
    <property type="evidence" value="ECO:0007669"/>
    <property type="project" value="Ensembl"/>
</dbReference>
<dbReference type="GO" id="GO:0030246">
    <property type="term" value="F:carbohydrate binding"/>
    <property type="evidence" value="ECO:0007669"/>
    <property type="project" value="UniProtKB-KW"/>
</dbReference>
<dbReference type="HOGENOM" id="CLU_049894_9_0_1"/>
<dbReference type="InParanoid" id="G3W351"/>
<dbReference type="FunCoup" id="G3W351">
    <property type="interactions" value="192"/>
</dbReference>
<reference evidence="7" key="3">
    <citation type="submission" date="2025-09" db="UniProtKB">
        <authorList>
            <consortium name="Ensembl"/>
        </authorList>
    </citation>
    <scope>IDENTIFICATION</scope>
</reference>
<dbReference type="Pfam" id="PF00059">
    <property type="entry name" value="Lectin_C"/>
    <property type="match status" value="1"/>
</dbReference>
<evidence type="ECO:0000259" key="6">
    <source>
        <dbReference type="PROSITE" id="PS50041"/>
    </source>
</evidence>
<dbReference type="GO" id="GO:0005886">
    <property type="term" value="C:plasma membrane"/>
    <property type="evidence" value="ECO:0007669"/>
    <property type="project" value="Ensembl"/>
</dbReference>
<protein>
    <submittedName>
        <fullName evidence="7">C-type lectin domain family 1 member B</fullName>
    </submittedName>
</protein>
<reference evidence="7 8" key="1">
    <citation type="journal article" date="2011" name="Proc. Natl. Acad. Sci. U.S.A.">
        <title>Genetic diversity and population structure of the endangered marsupial Sarcophilus harrisii (Tasmanian devil).</title>
        <authorList>
            <person name="Miller W."/>
            <person name="Hayes V.M."/>
            <person name="Ratan A."/>
            <person name="Petersen D.C."/>
            <person name="Wittekindt N.E."/>
            <person name="Miller J."/>
            <person name="Walenz B."/>
            <person name="Knight J."/>
            <person name="Qi J."/>
            <person name="Zhao F."/>
            <person name="Wang Q."/>
            <person name="Bedoya-Reina O.C."/>
            <person name="Katiyar N."/>
            <person name="Tomsho L.P."/>
            <person name="Kasson L.M."/>
            <person name="Hardie R.A."/>
            <person name="Woodbridge P."/>
            <person name="Tindall E.A."/>
            <person name="Bertelsen M.F."/>
            <person name="Dixon D."/>
            <person name="Pyecroft S."/>
            <person name="Helgen K.M."/>
            <person name="Lesk A.M."/>
            <person name="Pringle T.H."/>
            <person name="Patterson N."/>
            <person name="Zhang Y."/>
            <person name="Kreiss A."/>
            <person name="Woods G.M."/>
            <person name="Jones M.E."/>
            <person name="Schuster S.C."/>
        </authorList>
    </citation>
    <scope>NUCLEOTIDE SEQUENCE [LARGE SCALE GENOMIC DNA]</scope>
</reference>
<evidence type="ECO:0000313" key="7">
    <source>
        <dbReference type="Ensembl" id="ENSSHAP00000009856.1"/>
    </source>
</evidence>
<proteinExistence type="predicted"/>
<gene>
    <name evidence="7" type="primary">CLEC1B</name>
</gene>
<dbReference type="SUPFAM" id="SSF56436">
    <property type="entry name" value="C-type lectin-like"/>
    <property type="match status" value="1"/>
</dbReference>
<keyword evidence="2" id="KW-0430">Lectin</keyword>
<evidence type="ECO:0000256" key="1">
    <source>
        <dbReference type="ARBA" id="ARBA00004167"/>
    </source>
</evidence>
<dbReference type="CDD" id="cd03593">
    <property type="entry name" value="CLECT_NK_receptors_like"/>
    <property type="match status" value="1"/>
</dbReference>
<dbReference type="AlphaFoldDB" id="G3W351"/>
<keyword evidence="4" id="KW-0325">Glycoprotein</keyword>
<dbReference type="InterPro" id="IPR052309">
    <property type="entry name" value="C-type_Lectin_Domain_Fam1"/>
</dbReference>
<dbReference type="SMART" id="SM00034">
    <property type="entry name" value="CLECT"/>
    <property type="match status" value="1"/>
</dbReference>
<organism evidence="7 8">
    <name type="scientific">Sarcophilus harrisii</name>
    <name type="common">Tasmanian devil</name>
    <name type="synonym">Sarcophilus laniarius</name>
    <dbReference type="NCBI Taxonomy" id="9305"/>
    <lineage>
        <taxon>Eukaryota</taxon>
        <taxon>Metazoa</taxon>
        <taxon>Chordata</taxon>
        <taxon>Craniata</taxon>
        <taxon>Vertebrata</taxon>
        <taxon>Euteleostomi</taxon>
        <taxon>Mammalia</taxon>
        <taxon>Metatheria</taxon>
        <taxon>Dasyuromorphia</taxon>
        <taxon>Dasyuridae</taxon>
        <taxon>Sarcophilus</taxon>
    </lineage>
</organism>
<keyword evidence="3" id="KW-1015">Disulfide bond</keyword>
<dbReference type="GO" id="GO:0030220">
    <property type="term" value="P:platelet formation"/>
    <property type="evidence" value="ECO:0007669"/>
    <property type="project" value="Ensembl"/>
</dbReference>
<dbReference type="OrthoDB" id="6133475at2759"/>
<dbReference type="InterPro" id="IPR016186">
    <property type="entry name" value="C-type_lectin-like/link_sf"/>
</dbReference>
<feature type="transmembrane region" description="Helical" evidence="5">
    <location>
        <begin position="40"/>
        <end position="63"/>
    </location>
</feature>
<keyword evidence="5" id="KW-0472">Membrane</keyword>
<name>G3W351_SARHA</name>